<dbReference type="PRINTS" id="PR00081">
    <property type="entry name" value="GDHRDH"/>
</dbReference>
<dbReference type="CDD" id="cd05233">
    <property type="entry name" value="SDR_c"/>
    <property type="match status" value="1"/>
</dbReference>
<dbReference type="Pfam" id="PF00106">
    <property type="entry name" value="adh_short"/>
    <property type="match status" value="1"/>
</dbReference>
<name>A0A8J2U5M0_9GAMM</name>
<dbReference type="EMBL" id="BMDX01000010">
    <property type="protein sequence ID" value="GGA79287.1"/>
    <property type="molecule type" value="Genomic_DNA"/>
</dbReference>
<reference evidence="5" key="1">
    <citation type="journal article" date="2019" name="Int. J. Syst. Evol. Microbiol.">
        <title>The Global Catalogue of Microorganisms (GCM) 10K type strain sequencing project: providing services to taxonomists for standard genome sequencing and annotation.</title>
        <authorList>
            <consortium name="The Broad Institute Genomics Platform"/>
            <consortium name="The Broad Institute Genome Sequencing Center for Infectious Disease"/>
            <person name="Wu L."/>
            <person name="Ma J."/>
        </authorList>
    </citation>
    <scope>NUCLEOTIDE SEQUENCE [LARGE SCALE GENOMIC DNA]</scope>
    <source>
        <strain evidence="5">CGMCC 1.10130</strain>
    </source>
</reference>
<dbReference type="FunFam" id="3.40.50.720:FF:000047">
    <property type="entry name" value="NADP-dependent L-serine/L-allo-threonine dehydrogenase"/>
    <property type="match status" value="1"/>
</dbReference>
<dbReference type="InterPro" id="IPR036291">
    <property type="entry name" value="NAD(P)-bd_dom_sf"/>
</dbReference>
<evidence type="ECO:0000313" key="5">
    <source>
        <dbReference type="Proteomes" id="UP000619743"/>
    </source>
</evidence>
<dbReference type="SUPFAM" id="SSF51735">
    <property type="entry name" value="NAD(P)-binding Rossmann-fold domains"/>
    <property type="match status" value="1"/>
</dbReference>
<protein>
    <submittedName>
        <fullName evidence="4">Oxidoreductase</fullName>
    </submittedName>
</protein>
<accession>A0A8J2U5M0</accession>
<dbReference type="PROSITE" id="PS00061">
    <property type="entry name" value="ADH_SHORT"/>
    <property type="match status" value="1"/>
</dbReference>
<dbReference type="PANTHER" id="PTHR43115:SF4">
    <property type="entry name" value="DEHYDROGENASE_REDUCTASE SDR FAMILY MEMBER 11"/>
    <property type="match status" value="1"/>
</dbReference>
<dbReference type="Gene3D" id="3.40.50.720">
    <property type="entry name" value="NAD(P)-binding Rossmann-like Domain"/>
    <property type="match status" value="1"/>
</dbReference>
<organism evidence="4 5">
    <name type="scientific">Neiella marina</name>
    <dbReference type="NCBI Taxonomy" id="508461"/>
    <lineage>
        <taxon>Bacteria</taxon>
        <taxon>Pseudomonadati</taxon>
        <taxon>Pseudomonadota</taxon>
        <taxon>Gammaproteobacteria</taxon>
        <taxon>Alteromonadales</taxon>
        <taxon>Echinimonadaceae</taxon>
        <taxon>Neiella</taxon>
    </lineage>
</organism>
<proteinExistence type="inferred from homology"/>
<dbReference type="InterPro" id="IPR020904">
    <property type="entry name" value="Sc_DH/Rdtase_CS"/>
</dbReference>
<dbReference type="AlphaFoldDB" id="A0A8J2U5M0"/>
<evidence type="ECO:0000256" key="2">
    <source>
        <dbReference type="ARBA" id="ARBA00023002"/>
    </source>
</evidence>
<keyword evidence="2" id="KW-0560">Oxidoreductase</keyword>
<dbReference type="PRINTS" id="PR00080">
    <property type="entry name" value="SDRFAMILY"/>
</dbReference>
<dbReference type="GO" id="GO:0016616">
    <property type="term" value="F:oxidoreductase activity, acting on the CH-OH group of donors, NAD or NADP as acceptor"/>
    <property type="evidence" value="ECO:0007669"/>
    <property type="project" value="UniProtKB-ARBA"/>
</dbReference>
<sequence>MMTEASKRLVVITGANSGVGLQVAKTFAAHGYPLLLLDLKTDVVEPLALANSLSRQVDITNLEALEKAVDEAEQLFGPVDCLINNAGIMYMDQVTEQDPQQWQLMFNVNVMGLMNGIAAVVNKMKNNGRGTIINMGSLGGIKLIENQTVYCATKHAVHGVSEGLRQELALANVRVTTIAPGAIETNLLALTEKREFADVQDNWAKQIGGILVSEDIANTMLFVYQQPQNVCLREVVLAPTKQVF</sequence>
<dbReference type="Proteomes" id="UP000619743">
    <property type="component" value="Unassembled WGS sequence"/>
</dbReference>
<evidence type="ECO:0000256" key="3">
    <source>
        <dbReference type="RuleBase" id="RU000363"/>
    </source>
</evidence>
<comment type="caution">
    <text evidence="4">The sequence shown here is derived from an EMBL/GenBank/DDBJ whole genome shotgun (WGS) entry which is preliminary data.</text>
</comment>
<evidence type="ECO:0000256" key="1">
    <source>
        <dbReference type="ARBA" id="ARBA00006484"/>
    </source>
</evidence>
<gene>
    <name evidence="4" type="ORF">GCM10011369_21530</name>
</gene>
<evidence type="ECO:0000313" key="4">
    <source>
        <dbReference type="EMBL" id="GGA79287.1"/>
    </source>
</evidence>
<comment type="similarity">
    <text evidence="1 3">Belongs to the short-chain dehydrogenases/reductases (SDR) family.</text>
</comment>
<dbReference type="PANTHER" id="PTHR43115">
    <property type="entry name" value="DEHYDROGENASE/REDUCTASE SDR FAMILY MEMBER 11"/>
    <property type="match status" value="1"/>
</dbReference>
<dbReference type="InterPro" id="IPR002347">
    <property type="entry name" value="SDR_fam"/>
</dbReference>
<keyword evidence="5" id="KW-1185">Reference proteome</keyword>